<protein>
    <submittedName>
        <fullName evidence="1">Uncharacterized protein</fullName>
    </submittedName>
</protein>
<evidence type="ECO:0000313" key="1">
    <source>
        <dbReference type="EMBL" id="MAA12910.1"/>
    </source>
</evidence>
<dbReference type="AlphaFoldDB" id="A0A224YGL9"/>
<organism evidence="1">
    <name type="scientific">Rhipicephalus zambeziensis</name>
    <dbReference type="NCBI Taxonomy" id="60191"/>
    <lineage>
        <taxon>Eukaryota</taxon>
        <taxon>Metazoa</taxon>
        <taxon>Ecdysozoa</taxon>
        <taxon>Arthropoda</taxon>
        <taxon>Chelicerata</taxon>
        <taxon>Arachnida</taxon>
        <taxon>Acari</taxon>
        <taxon>Parasitiformes</taxon>
        <taxon>Ixodida</taxon>
        <taxon>Ixodoidea</taxon>
        <taxon>Ixodidae</taxon>
        <taxon>Rhipicephalinae</taxon>
        <taxon>Rhipicephalus</taxon>
        <taxon>Rhipicephalus</taxon>
    </lineage>
</organism>
<accession>A0A224YGL9</accession>
<dbReference type="EMBL" id="GFPF01001764">
    <property type="protein sequence ID" value="MAA12910.1"/>
    <property type="molecule type" value="Transcribed_RNA"/>
</dbReference>
<reference evidence="1" key="1">
    <citation type="journal article" date="2017" name="Parasit. Vectors">
        <title>Sialotranscriptomics of Rhipicephalus zambeziensis reveals intricate expression profiles of secretory proteins and suggests tight temporal transcriptional regulation during blood-feeding.</title>
        <authorList>
            <person name="de Castro M.H."/>
            <person name="de Klerk D."/>
            <person name="Pienaar R."/>
            <person name="Rees D.J.G."/>
            <person name="Mans B.J."/>
        </authorList>
    </citation>
    <scope>NUCLEOTIDE SEQUENCE</scope>
    <source>
        <tissue evidence="1">Salivary glands</tissue>
    </source>
</reference>
<sequence length="125" mass="14105">MLFSDMKGVCCLIRLCRSNRETLCVEGQPLCNYNSIAVLKMELSAANFWATCPLRISEFKFLGAIVMTNDVQVCKSRRIFKRLWHRATSGLKNSFLKFSRKETCMVRLTNSGNGMGICTAYASSN</sequence>
<name>A0A224YGL9_9ACAR</name>
<proteinExistence type="predicted"/>